<evidence type="ECO:0008006" key="4">
    <source>
        <dbReference type="Google" id="ProtNLM"/>
    </source>
</evidence>
<feature type="chain" id="PRO_5037377001" description="Outer membrane protein beta-barrel domain-containing protein" evidence="1">
    <location>
        <begin position="23"/>
        <end position="251"/>
    </location>
</feature>
<evidence type="ECO:0000256" key="1">
    <source>
        <dbReference type="SAM" id="SignalP"/>
    </source>
</evidence>
<evidence type="ECO:0000313" key="3">
    <source>
        <dbReference type="Proteomes" id="UP000662783"/>
    </source>
</evidence>
<sequence length="251" mass="28511">MKTIKLLTLAFLSVLFITPVMAQDDNDNDKWRKKNLGTHHDFSIDLGINNWLEDGEFPNDDNALYAVRPWGSWYVGLNALNDTHISGPLHLEWGVGVSWYNWKFENEATRLEEGDDFVIFSEAPEEVDAKKSKLTAAYLNASLVPVLKLGGGKRTRNHRWGNFEPFENKGGFRIGAGGYAGYKLASYTKTVVDDRNRDKDHDGFYLNNLRYGVRVQLGFRGVDFFANYDLNEVFVENKGPELNAFSFGVIL</sequence>
<feature type="signal peptide" evidence="1">
    <location>
        <begin position="1"/>
        <end position="22"/>
    </location>
</feature>
<dbReference type="AlphaFoldDB" id="A0A974WFA4"/>
<dbReference type="Proteomes" id="UP000662783">
    <property type="component" value="Chromosome"/>
</dbReference>
<organism evidence="2 3">
    <name type="scientific">Fulvivirga lutea</name>
    <dbReference type="NCBI Taxonomy" id="2810512"/>
    <lineage>
        <taxon>Bacteria</taxon>
        <taxon>Pseudomonadati</taxon>
        <taxon>Bacteroidota</taxon>
        <taxon>Cytophagia</taxon>
        <taxon>Cytophagales</taxon>
        <taxon>Fulvivirgaceae</taxon>
        <taxon>Fulvivirga</taxon>
    </lineage>
</organism>
<dbReference type="KEGG" id="fuv:JR347_10380"/>
<proteinExistence type="predicted"/>
<keyword evidence="1" id="KW-0732">Signal</keyword>
<evidence type="ECO:0000313" key="2">
    <source>
        <dbReference type="EMBL" id="QSE96022.1"/>
    </source>
</evidence>
<name>A0A974WFA4_9BACT</name>
<keyword evidence="3" id="KW-1185">Reference proteome</keyword>
<protein>
    <recommendedName>
        <fullName evidence="4">Outer membrane protein beta-barrel domain-containing protein</fullName>
    </recommendedName>
</protein>
<dbReference type="RefSeq" id="WP_205720535.1">
    <property type="nucleotide sequence ID" value="NZ_CP070608.1"/>
</dbReference>
<gene>
    <name evidence="2" type="ORF">JR347_10380</name>
</gene>
<dbReference type="EMBL" id="CP070608">
    <property type="protein sequence ID" value="QSE96022.1"/>
    <property type="molecule type" value="Genomic_DNA"/>
</dbReference>
<reference evidence="2" key="1">
    <citation type="submission" date="2021-02" db="EMBL/GenBank/DDBJ databases">
        <title>Fulvivirga sp. S481 isolated from sea water.</title>
        <authorList>
            <person name="Bae S.S."/>
            <person name="Baek K."/>
        </authorList>
    </citation>
    <scope>NUCLEOTIDE SEQUENCE</scope>
    <source>
        <strain evidence="2">S481</strain>
    </source>
</reference>
<accession>A0A974WFA4</accession>